<keyword evidence="7" id="KW-0368">Histidine biosynthesis</keyword>
<evidence type="ECO:0000256" key="1">
    <source>
        <dbReference type="ARBA" id="ARBA00000915"/>
    </source>
</evidence>
<dbReference type="AlphaFoldDB" id="A0A0G2BIL7"/>
<keyword evidence="5 10" id="KW-0328">Glycosyltransferase</keyword>
<keyword evidence="4" id="KW-0028">Amino-acid biosynthesis</keyword>
<dbReference type="GO" id="GO:0005737">
    <property type="term" value="C:cytoplasm"/>
    <property type="evidence" value="ECO:0007669"/>
    <property type="project" value="InterPro"/>
</dbReference>
<evidence type="ECO:0000256" key="8">
    <source>
        <dbReference type="ARBA" id="ARBA00024861"/>
    </source>
</evidence>
<dbReference type="PROSITE" id="PS01316">
    <property type="entry name" value="ATP_P_PHORIBOSYLTR"/>
    <property type="match status" value="1"/>
</dbReference>
<comment type="caution">
    <text evidence="10">The sequence shown here is derived from an EMBL/GenBank/DDBJ whole genome shotgun (WGS) entry which is preliminary data.</text>
</comment>
<gene>
    <name evidence="10" type="ORF">UY98_C0043G0005</name>
</gene>
<evidence type="ECO:0000256" key="5">
    <source>
        <dbReference type="ARBA" id="ARBA00022676"/>
    </source>
</evidence>
<organism evidence="10 11">
    <name type="scientific">Candidatus Kaiserbacteria bacterium GW2011_GWA2_58_9</name>
    <dbReference type="NCBI Taxonomy" id="1618672"/>
    <lineage>
        <taxon>Bacteria</taxon>
        <taxon>Candidatus Kaiseribacteriota</taxon>
    </lineage>
</organism>
<evidence type="ECO:0000313" key="11">
    <source>
        <dbReference type="Proteomes" id="UP000034789"/>
    </source>
</evidence>
<dbReference type="UniPathway" id="UPA00031">
    <property type="reaction ID" value="UER00006"/>
</dbReference>
<feature type="domain" description="ATP phosphoribosyltransferase catalytic" evidence="9">
    <location>
        <begin position="2"/>
        <end position="70"/>
    </location>
</feature>
<dbReference type="Pfam" id="PF01634">
    <property type="entry name" value="HisG"/>
    <property type="match status" value="1"/>
</dbReference>
<accession>A0A0G2BIL7</accession>
<dbReference type="PANTHER" id="PTHR21403:SF8">
    <property type="entry name" value="ATP PHOSPHORIBOSYLTRANSFERASE"/>
    <property type="match status" value="1"/>
</dbReference>
<evidence type="ECO:0000256" key="6">
    <source>
        <dbReference type="ARBA" id="ARBA00022679"/>
    </source>
</evidence>
<comment type="pathway">
    <text evidence="2">Amino-acid biosynthesis; L-histidine biosynthesis; L-histidine from 5-phospho-alpha-D-ribose 1-diphosphate: step 1/9.</text>
</comment>
<evidence type="ECO:0000256" key="3">
    <source>
        <dbReference type="ARBA" id="ARBA00011946"/>
    </source>
</evidence>
<dbReference type="InterPro" id="IPR013820">
    <property type="entry name" value="ATP_PRibTrfase_cat"/>
</dbReference>
<evidence type="ECO:0000256" key="7">
    <source>
        <dbReference type="ARBA" id="ARBA00023102"/>
    </source>
</evidence>
<evidence type="ECO:0000256" key="2">
    <source>
        <dbReference type="ARBA" id="ARBA00004667"/>
    </source>
</evidence>
<proteinExistence type="predicted"/>
<dbReference type="GO" id="GO:0000105">
    <property type="term" value="P:L-histidine biosynthetic process"/>
    <property type="evidence" value="ECO:0007669"/>
    <property type="project" value="UniProtKB-UniPathway"/>
</dbReference>
<dbReference type="EMBL" id="LCSD01000043">
    <property type="protein sequence ID" value="KKW45569.1"/>
    <property type="molecule type" value="Genomic_DNA"/>
</dbReference>
<dbReference type="PANTHER" id="PTHR21403">
    <property type="entry name" value="ATP PHOSPHORIBOSYLTRANSFERASE ATP-PRTASE"/>
    <property type="match status" value="1"/>
</dbReference>
<comment type="function">
    <text evidence="8">Catalyzes the condensation of ATP and 5-phosphoribose 1-diphosphate to form N'-(5'-phosphoribosyl)-ATP (PR-ATP). Has a crucial role in the pathway because the rate of histidine biosynthesis seems to be controlled primarily by regulation of HisG enzymatic activity.</text>
</comment>
<dbReference type="InterPro" id="IPR001348">
    <property type="entry name" value="ATP_PRibTrfase_HisG"/>
</dbReference>
<keyword evidence="6 10" id="KW-0808">Transferase</keyword>
<evidence type="ECO:0000256" key="4">
    <source>
        <dbReference type="ARBA" id="ARBA00022605"/>
    </source>
</evidence>
<dbReference type="Gene3D" id="3.40.190.10">
    <property type="entry name" value="Periplasmic binding protein-like II"/>
    <property type="match status" value="2"/>
</dbReference>
<reference evidence="10 11" key="1">
    <citation type="journal article" date="2015" name="Nature">
        <title>rRNA introns, odd ribosomes, and small enigmatic genomes across a large radiation of phyla.</title>
        <authorList>
            <person name="Brown C.T."/>
            <person name="Hug L.A."/>
            <person name="Thomas B.C."/>
            <person name="Sharon I."/>
            <person name="Castelle C.J."/>
            <person name="Singh A."/>
            <person name="Wilkins M.J."/>
            <person name="Williams K.H."/>
            <person name="Banfield J.F."/>
        </authorList>
    </citation>
    <scope>NUCLEOTIDE SEQUENCE [LARGE SCALE GENOMIC DNA]</scope>
</reference>
<dbReference type="SUPFAM" id="SSF53850">
    <property type="entry name" value="Periplasmic binding protein-like II"/>
    <property type="match status" value="1"/>
</dbReference>
<comment type="catalytic activity">
    <reaction evidence="1">
        <text>1-(5-phospho-beta-D-ribosyl)-ATP + diphosphate = 5-phospho-alpha-D-ribose 1-diphosphate + ATP</text>
        <dbReference type="Rhea" id="RHEA:18473"/>
        <dbReference type="ChEBI" id="CHEBI:30616"/>
        <dbReference type="ChEBI" id="CHEBI:33019"/>
        <dbReference type="ChEBI" id="CHEBI:58017"/>
        <dbReference type="ChEBI" id="CHEBI:73183"/>
        <dbReference type="EC" id="2.4.2.17"/>
    </reaction>
</comment>
<dbReference type="EC" id="2.4.2.17" evidence="3"/>
<sequence>MLSAFLKKEGVEAEIVSISGSAEITVELDLADAVCDITQTGATLAAHELVPIVTIMESQAVLIESAGKSMRKQDFLKGL</sequence>
<dbReference type="InterPro" id="IPR018198">
    <property type="entry name" value="ATP_PRibTrfase_CS"/>
</dbReference>
<protein>
    <recommendedName>
        <fullName evidence="3">ATP phosphoribosyltransferase</fullName>
        <ecNumber evidence="3">2.4.2.17</ecNumber>
    </recommendedName>
</protein>
<name>A0A0G2BIL7_9BACT</name>
<evidence type="ECO:0000313" key="10">
    <source>
        <dbReference type="EMBL" id="KKW45569.1"/>
    </source>
</evidence>
<evidence type="ECO:0000259" key="9">
    <source>
        <dbReference type="Pfam" id="PF01634"/>
    </source>
</evidence>
<dbReference type="Proteomes" id="UP000034789">
    <property type="component" value="Unassembled WGS sequence"/>
</dbReference>
<dbReference type="GO" id="GO:0003879">
    <property type="term" value="F:ATP phosphoribosyltransferase activity"/>
    <property type="evidence" value="ECO:0007669"/>
    <property type="project" value="UniProtKB-EC"/>
</dbReference>